<dbReference type="PROSITE" id="PS00758">
    <property type="entry name" value="ARGE_DAPE_CPG2_1"/>
    <property type="match status" value="1"/>
</dbReference>
<comment type="subcellular location">
    <subcellularLocation>
        <location evidence="9">Cytoplasm</location>
    </subcellularLocation>
</comment>
<dbReference type="Pfam" id="PF07687">
    <property type="entry name" value="M20_dimer"/>
    <property type="match status" value="1"/>
</dbReference>
<organism evidence="11 12">
    <name type="scientific">Bombilactobacillus thymidiniphilus</name>
    <dbReference type="NCBI Taxonomy" id="2923363"/>
    <lineage>
        <taxon>Bacteria</taxon>
        <taxon>Bacillati</taxon>
        <taxon>Bacillota</taxon>
        <taxon>Bacilli</taxon>
        <taxon>Lactobacillales</taxon>
        <taxon>Lactobacillaceae</taxon>
        <taxon>Bombilactobacillus</taxon>
    </lineage>
</organism>
<dbReference type="InterPro" id="IPR002933">
    <property type="entry name" value="Peptidase_M20"/>
</dbReference>
<dbReference type="NCBIfam" id="NF009920">
    <property type="entry name" value="PRK13381.1"/>
    <property type="match status" value="1"/>
</dbReference>
<feature type="domain" description="Peptidase M20 dimerisation" evidence="10">
    <location>
        <begin position="210"/>
        <end position="311"/>
    </location>
</feature>
<evidence type="ECO:0000256" key="5">
    <source>
        <dbReference type="ARBA" id="ARBA00022723"/>
    </source>
</evidence>
<comment type="function">
    <text evidence="9">Cleaves the N-terminal amino acid of tripeptides.</text>
</comment>
<dbReference type="HAMAP" id="MF_00550">
    <property type="entry name" value="Aminopeptidase_M20"/>
    <property type="match status" value="1"/>
</dbReference>
<dbReference type="EMBL" id="CP093365">
    <property type="protein sequence ID" value="UQS83550.1"/>
    <property type="molecule type" value="Genomic_DNA"/>
</dbReference>
<feature type="binding site" evidence="9">
    <location>
        <position position="201"/>
    </location>
    <ligand>
        <name>Zn(2+)</name>
        <dbReference type="ChEBI" id="CHEBI:29105"/>
        <label>1</label>
    </ligand>
</feature>
<evidence type="ECO:0000313" key="11">
    <source>
        <dbReference type="EMBL" id="UQS83550.1"/>
    </source>
</evidence>
<evidence type="ECO:0000259" key="10">
    <source>
        <dbReference type="Pfam" id="PF07687"/>
    </source>
</evidence>
<name>A0ABY4PD97_9LACO</name>
<feature type="binding site" evidence="9">
    <location>
        <position position="144"/>
    </location>
    <ligand>
        <name>Zn(2+)</name>
        <dbReference type="ChEBI" id="CHEBI:29105"/>
        <label>1</label>
    </ligand>
</feature>
<sequence>MQYATLVPRFLKYVRQNTRSDEESDAIPTTERQIAFLRNLETELRELGLSDVHYNQHNSYLTATLPTNMQQDVPVVGFLAHVDTADFNSENINPQIVENYDGQSNIALDADKKYVLDPSVFPNLCNYQGHTLITTDGTTLLGGDDKAGVSEIITAMQYLLEHPEIKHGTIRIGFSPDEETGKGARNFDVPAFAADFAYTVDGGAQGQLEYETFNAAAAKITITGKNVHPSTAKDIMINANLVAVELQNKLPSEQVPEKTTGRDGFFLLTDFNGTIDKAQLAYIIRDFERSGLESRKQLLQTIVDQLNAKYGAQTVQLEMYDQYYNMFEVIKDHMEVVKLARKAMQNLGITIDETPIRGGTDGSTISFMGLPTPNLFAGPENMHGRFEYVSVQVMEKAVDVILEIVKLNSQGA</sequence>
<dbReference type="Pfam" id="PF01546">
    <property type="entry name" value="Peptidase_M20"/>
    <property type="match status" value="1"/>
</dbReference>
<gene>
    <name evidence="9 11" type="primary">pepT</name>
    <name evidence="11" type="ORF">MOO47_07220</name>
</gene>
<feature type="binding site" evidence="9">
    <location>
        <position position="144"/>
    </location>
    <ligand>
        <name>Zn(2+)</name>
        <dbReference type="ChEBI" id="CHEBI:29105"/>
        <label>2</label>
    </ligand>
</feature>
<dbReference type="InterPro" id="IPR011650">
    <property type="entry name" value="Peptidase_M20_dimer"/>
</dbReference>
<feature type="binding site" evidence="9">
    <location>
        <position position="383"/>
    </location>
    <ligand>
        <name>Zn(2+)</name>
        <dbReference type="ChEBI" id="CHEBI:29105"/>
        <label>2</label>
    </ligand>
</feature>
<dbReference type="NCBIfam" id="TIGR01882">
    <property type="entry name" value="peptidase-T"/>
    <property type="match status" value="1"/>
</dbReference>
<dbReference type="EC" id="3.4.11.4" evidence="9"/>
<dbReference type="PIRSF" id="PIRSF037215">
    <property type="entry name" value="Peptidase_M20B"/>
    <property type="match status" value="1"/>
</dbReference>
<protein>
    <recommendedName>
        <fullName evidence="9">Peptidase T</fullName>
        <ecNumber evidence="9">3.4.11.4</ecNumber>
    </recommendedName>
    <alternativeName>
        <fullName evidence="9">Aminotripeptidase</fullName>
        <shortName evidence="9">Tripeptidase</shortName>
    </alternativeName>
    <alternativeName>
        <fullName evidence="9">Tripeptide aminopeptidase</fullName>
    </alternativeName>
</protein>
<evidence type="ECO:0000256" key="9">
    <source>
        <dbReference type="HAMAP-Rule" id="MF_00550"/>
    </source>
</evidence>
<dbReference type="NCBIfam" id="NF003976">
    <property type="entry name" value="PRK05469.1"/>
    <property type="match status" value="1"/>
</dbReference>
<dbReference type="CDD" id="cd03892">
    <property type="entry name" value="M20_peptT"/>
    <property type="match status" value="1"/>
</dbReference>
<feature type="active site" description="Proton acceptor" evidence="9">
    <location>
        <position position="178"/>
    </location>
</feature>
<keyword evidence="3 9" id="KW-0031">Aminopeptidase</keyword>
<dbReference type="PANTHER" id="PTHR42994">
    <property type="entry name" value="PEPTIDASE T"/>
    <property type="match status" value="1"/>
</dbReference>
<dbReference type="SUPFAM" id="SSF53187">
    <property type="entry name" value="Zn-dependent exopeptidases"/>
    <property type="match status" value="1"/>
</dbReference>
<proteinExistence type="inferred from homology"/>
<dbReference type="InterPro" id="IPR010161">
    <property type="entry name" value="Peptidase_M20B"/>
</dbReference>
<keyword evidence="5 9" id="KW-0479">Metal-binding</keyword>
<dbReference type="PANTHER" id="PTHR42994:SF1">
    <property type="entry name" value="PEPTIDASE T"/>
    <property type="match status" value="1"/>
</dbReference>
<keyword evidence="9" id="KW-0963">Cytoplasm</keyword>
<keyword evidence="4 9" id="KW-0645">Protease</keyword>
<keyword evidence="6 9" id="KW-0378">Hydrolase</keyword>
<dbReference type="Gene3D" id="3.30.70.360">
    <property type="match status" value="1"/>
</dbReference>
<evidence type="ECO:0000256" key="1">
    <source>
        <dbReference type="ARBA" id="ARBA00000870"/>
    </source>
</evidence>
<evidence type="ECO:0000256" key="8">
    <source>
        <dbReference type="ARBA" id="ARBA00023049"/>
    </source>
</evidence>
<evidence type="ECO:0000256" key="2">
    <source>
        <dbReference type="ARBA" id="ARBA00009692"/>
    </source>
</evidence>
<dbReference type="GO" id="GO:0045148">
    <property type="term" value="F:tripeptide aminopeptidase activity"/>
    <property type="evidence" value="ECO:0007669"/>
    <property type="project" value="UniProtKB-EC"/>
</dbReference>
<dbReference type="RefSeq" id="WP_249512776.1">
    <property type="nucleotide sequence ID" value="NZ_CP093365.1"/>
</dbReference>
<dbReference type="Proteomes" id="UP000831947">
    <property type="component" value="Chromosome"/>
</dbReference>
<keyword evidence="7 9" id="KW-0862">Zinc</keyword>
<dbReference type="InterPro" id="IPR001261">
    <property type="entry name" value="ArgE/DapE_CS"/>
</dbReference>
<dbReference type="SUPFAM" id="SSF55031">
    <property type="entry name" value="Bacterial exopeptidase dimerisation domain"/>
    <property type="match status" value="1"/>
</dbReference>
<evidence type="ECO:0000256" key="4">
    <source>
        <dbReference type="ARBA" id="ARBA00022670"/>
    </source>
</evidence>
<feature type="binding site" evidence="9">
    <location>
        <position position="81"/>
    </location>
    <ligand>
        <name>Zn(2+)</name>
        <dbReference type="ChEBI" id="CHEBI:29105"/>
        <label>1</label>
    </ligand>
</feature>
<evidence type="ECO:0000256" key="6">
    <source>
        <dbReference type="ARBA" id="ARBA00022801"/>
    </source>
</evidence>
<dbReference type="Gene3D" id="3.40.630.10">
    <property type="entry name" value="Zn peptidases"/>
    <property type="match status" value="1"/>
</dbReference>
<comment type="catalytic activity">
    <reaction evidence="1 9">
        <text>Release of the N-terminal residue from a tripeptide.</text>
        <dbReference type="EC" id="3.4.11.4"/>
    </reaction>
</comment>
<dbReference type="InterPro" id="IPR036264">
    <property type="entry name" value="Bact_exopeptidase_dim_dom"/>
</dbReference>
<feature type="binding site" evidence="9">
    <location>
        <position position="179"/>
    </location>
    <ligand>
        <name>Zn(2+)</name>
        <dbReference type="ChEBI" id="CHEBI:29105"/>
        <label>2</label>
    </ligand>
</feature>
<reference evidence="11 12" key="1">
    <citation type="journal article" date="2022" name="Int. J. Syst. Evol. Microbiol.">
        <title>Apilactobacillus apisilvae sp. nov., Nicolia spurrieriana gen. nov. sp. nov., Bombilactobacillus folatiphilus sp. nov. and Bombilactobacillus thymidiniphilus sp. nov., four new lactic acid bacterial isolates from stingless bees Tetragonula carbonaria and Austroplebeia australis.</title>
        <authorList>
            <person name="Oliphant S.A."/>
            <person name="Watson-Haigh N.S."/>
            <person name="Sumby K.M."/>
            <person name="Gardner J."/>
            <person name="Groom S."/>
            <person name="Jiranek V."/>
        </authorList>
    </citation>
    <scope>NUCLEOTIDE SEQUENCE [LARGE SCALE GENOMIC DNA]</scope>
    <source>
        <strain evidence="11 12">SG4_A1</strain>
    </source>
</reference>
<comment type="cofactor">
    <cofactor evidence="9">
        <name>Zn(2+)</name>
        <dbReference type="ChEBI" id="CHEBI:29105"/>
    </cofactor>
    <text evidence="9">Binds 2 Zn(2+) ions per subunit.</text>
</comment>
<evidence type="ECO:0000313" key="12">
    <source>
        <dbReference type="Proteomes" id="UP000831947"/>
    </source>
</evidence>
<keyword evidence="12" id="KW-1185">Reference proteome</keyword>
<comment type="similarity">
    <text evidence="2 9">Belongs to the peptidase M20B family.</text>
</comment>
<accession>A0ABY4PD97</accession>
<keyword evidence="8 9" id="KW-0482">Metalloprotease</keyword>
<feature type="active site" evidence="9">
    <location>
        <position position="83"/>
    </location>
</feature>
<evidence type="ECO:0000256" key="3">
    <source>
        <dbReference type="ARBA" id="ARBA00022438"/>
    </source>
</evidence>
<evidence type="ECO:0000256" key="7">
    <source>
        <dbReference type="ARBA" id="ARBA00022833"/>
    </source>
</evidence>